<feature type="domain" description="Hormone-sensitive lipase N-terminal" evidence="1">
    <location>
        <begin position="4"/>
        <end position="72"/>
    </location>
</feature>
<dbReference type="Proteomes" id="UP000531151">
    <property type="component" value="Unassembled WGS sequence"/>
</dbReference>
<dbReference type="InterPro" id="IPR010468">
    <property type="entry name" value="HSL_N"/>
</dbReference>
<feature type="non-terminal residue" evidence="2">
    <location>
        <position position="1"/>
    </location>
</feature>
<name>A0A7K4JW69_GEOCA</name>
<dbReference type="GO" id="GO:0008203">
    <property type="term" value="P:cholesterol metabolic process"/>
    <property type="evidence" value="ECO:0007669"/>
    <property type="project" value="InterPro"/>
</dbReference>
<protein>
    <submittedName>
        <fullName evidence="2">LIPS lipase</fullName>
    </submittedName>
</protein>
<organism evidence="2 3">
    <name type="scientific">Geococcyx californianus</name>
    <name type="common">Greater roadrunner</name>
    <name type="synonym">Saurothera californiana</name>
    <dbReference type="NCBI Taxonomy" id="8947"/>
    <lineage>
        <taxon>Eukaryota</taxon>
        <taxon>Metazoa</taxon>
        <taxon>Chordata</taxon>
        <taxon>Craniata</taxon>
        <taxon>Vertebrata</taxon>
        <taxon>Euteleostomi</taxon>
        <taxon>Archelosauria</taxon>
        <taxon>Archosauria</taxon>
        <taxon>Dinosauria</taxon>
        <taxon>Saurischia</taxon>
        <taxon>Theropoda</taxon>
        <taxon>Coelurosauria</taxon>
        <taxon>Aves</taxon>
        <taxon>Neognathae</taxon>
        <taxon>Neoaves</taxon>
        <taxon>Otidimorphae</taxon>
        <taxon>Cuculiformes</taxon>
        <taxon>Neomorphidae</taxon>
        <taxon>Geococcyx</taxon>
    </lineage>
</organism>
<feature type="non-terminal residue" evidence="2">
    <location>
        <position position="72"/>
    </location>
</feature>
<sequence>RPLFQSLQTLAEDNVAFFERSGTASGRRLAAAFAALGEHGRRLEPAMRHFARLYHRFDLDEATPGNGFRSLV</sequence>
<gene>
    <name evidence="2" type="primary">Lipe</name>
    <name evidence="2" type="ORF">GEOCAL_R13834</name>
</gene>
<dbReference type="OrthoDB" id="408631at2759"/>
<dbReference type="EMBL" id="VWPV01203795">
    <property type="protein sequence ID" value="NWH69127.1"/>
    <property type="molecule type" value="Genomic_DNA"/>
</dbReference>
<reference evidence="2 3" key="1">
    <citation type="submission" date="2019-09" db="EMBL/GenBank/DDBJ databases">
        <title>Bird 10,000 Genomes (B10K) Project - Family phase.</title>
        <authorList>
            <person name="Zhang G."/>
        </authorList>
    </citation>
    <scope>NUCLEOTIDE SEQUENCE [LARGE SCALE GENOMIC DNA]</scope>
    <source>
        <strain evidence="2">B10K-CU-031-07</strain>
        <tissue evidence="2">Muscle</tissue>
    </source>
</reference>
<accession>A0A7K4JW69</accession>
<dbReference type="Pfam" id="PF06350">
    <property type="entry name" value="HSL_N"/>
    <property type="match status" value="1"/>
</dbReference>
<comment type="caution">
    <text evidence="2">The sequence shown here is derived from an EMBL/GenBank/DDBJ whole genome shotgun (WGS) entry which is preliminary data.</text>
</comment>
<dbReference type="GO" id="GO:0016298">
    <property type="term" value="F:lipase activity"/>
    <property type="evidence" value="ECO:0007669"/>
    <property type="project" value="InterPro"/>
</dbReference>
<keyword evidence="3" id="KW-1185">Reference proteome</keyword>
<dbReference type="AlphaFoldDB" id="A0A7K4JW69"/>
<evidence type="ECO:0000313" key="3">
    <source>
        <dbReference type="Proteomes" id="UP000531151"/>
    </source>
</evidence>
<evidence type="ECO:0000313" key="2">
    <source>
        <dbReference type="EMBL" id="NWH69127.1"/>
    </source>
</evidence>
<proteinExistence type="predicted"/>
<dbReference type="GO" id="GO:0016042">
    <property type="term" value="P:lipid catabolic process"/>
    <property type="evidence" value="ECO:0007669"/>
    <property type="project" value="InterPro"/>
</dbReference>
<evidence type="ECO:0000259" key="1">
    <source>
        <dbReference type="Pfam" id="PF06350"/>
    </source>
</evidence>